<evidence type="ECO:0000256" key="13">
    <source>
        <dbReference type="RuleBase" id="RU003845"/>
    </source>
</evidence>
<evidence type="ECO:0000256" key="4">
    <source>
        <dbReference type="ARBA" id="ARBA00022692"/>
    </source>
</evidence>
<keyword evidence="4 16" id="KW-0812">Transmembrane</keyword>
<evidence type="ECO:0000256" key="6">
    <source>
        <dbReference type="ARBA" id="ARBA00023055"/>
    </source>
</evidence>
<dbReference type="Gene3D" id="3.30.70.3490">
    <property type="match status" value="1"/>
</dbReference>
<dbReference type="PANTHER" id="PTHR15948">
    <property type="entry name" value="G-PROTEIN COUPLED RECEPTOR 89-RELATED"/>
    <property type="match status" value="1"/>
</dbReference>
<feature type="transmembrane region" description="Helical" evidence="16">
    <location>
        <begin position="1145"/>
        <end position="1170"/>
    </location>
</feature>
<dbReference type="InterPro" id="IPR037239">
    <property type="entry name" value="OSBP_sf"/>
</dbReference>
<feature type="transmembrane region" description="Helical" evidence="16">
    <location>
        <begin position="847"/>
        <end position="869"/>
    </location>
</feature>
<feature type="transmembrane region" description="Helical" evidence="16">
    <location>
        <begin position="1238"/>
        <end position="1258"/>
    </location>
</feature>
<evidence type="ECO:0000256" key="9">
    <source>
        <dbReference type="ARBA" id="ARBA00024145"/>
    </source>
</evidence>
<comment type="subcellular location">
    <subcellularLocation>
        <location evidence="1">Membrane</location>
        <topology evidence="1">Multi-pass membrane protein</topology>
    </subcellularLocation>
</comment>
<dbReference type="SUPFAM" id="SSF50729">
    <property type="entry name" value="PH domain-like"/>
    <property type="match status" value="1"/>
</dbReference>
<comment type="catalytic activity">
    <reaction evidence="11">
        <text>fluoride(in) = fluoride(out)</text>
        <dbReference type="Rhea" id="RHEA:76159"/>
        <dbReference type="ChEBI" id="CHEBI:17051"/>
    </reaction>
</comment>
<evidence type="ECO:0000256" key="10">
    <source>
        <dbReference type="ARBA" id="ARBA00035085"/>
    </source>
</evidence>
<protein>
    <recommendedName>
        <fullName evidence="13">Oxysterol-binding protein</fullName>
    </recommendedName>
</protein>
<feature type="transmembrane region" description="Helical" evidence="16">
    <location>
        <begin position="1203"/>
        <end position="1226"/>
    </location>
</feature>
<dbReference type="GO" id="GO:0008289">
    <property type="term" value="F:lipid binding"/>
    <property type="evidence" value="ECO:0007669"/>
    <property type="project" value="UniProtKB-KW"/>
</dbReference>
<dbReference type="PANTHER" id="PTHR15948:SF0">
    <property type="entry name" value="GOLGI PH REGULATOR A-RELATED"/>
    <property type="match status" value="1"/>
</dbReference>
<dbReference type="InterPro" id="IPR018494">
    <property type="entry name" value="Oxysterol-bd_CS"/>
</dbReference>
<comment type="similarity">
    <text evidence="2">Belongs to the Golgi pH regulator (TC 1.A.38) family.</text>
</comment>
<keyword evidence="8 16" id="KW-0472">Membrane</keyword>
<dbReference type="InterPro" id="IPR011993">
    <property type="entry name" value="PH-like_dom_sf"/>
</dbReference>
<comment type="catalytic activity">
    <reaction evidence="10">
        <text>bromide(in) = bromide(out)</text>
        <dbReference type="Rhea" id="RHEA:75383"/>
        <dbReference type="ChEBI" id="CHEBI:15858"/>
    </reaction>
</comment>
<evidence type="ECO:0000313" key="19">
    <source>
        <dbReference type="Proteomes" id="UP000030764"/>
    </source>
</evidence>
<evidence type="ECO:0000256" key="12">
    <source>
        <dbReference type="RuleBase" id="RU003844"/>
    </source>
</evidence>
<dbReference type="EMBL" id="KL363187">
    <property type="protein sequence ID" value="KFD57797.1"/>
    <property type="molecule type" value="Genomic_DNA"/>
</dbReference>
<dbReference type="Pfam" id="PF01237">
    <property type="entry name" value="Oxysterol_BP"/>
    <property type="match status" value="1"/>
</dbReference>
<reference evidence="18 19" key="1">
    <citation type="journal article" date="2014" name="Nat. Genet.">
        <title>Genome and transcriptome of the porcine whipworm Trichuris suis.</title>
        <authorList>
            <person name="Jex A.R."/>
            <person name="Nejsum P."/>
            <person name="Schwarz E.M."/>
            <person name="Hu L."/>
            <person name="Young N.D."/>
            <person name="Hall R.S."/>
            <person name="Korhonen P.K."/>
            <person name="Liao S."/>
            <person name="Thamsborg S."/>
            <person name="Xia J."/>
            <person name="Xu P."/>
            <person name="Wang S."/>
            <person name="Scheerlinck J.P."/>
            <person name="Hofmann A."/>
            <person name="Sternberg P.W."/>
            <person name="Wang J."/>
            <person name="Gasser R.B."/>
        </authorList>
    </citation>
    <scope>NUCLEOTIDE SEQUENCE [LARGE SCALE GENOMIC DNA]</scope>
    <source>
        <strain evidence="18">DCEP-RM93M</strain>
    </source>
</reference>
<keyword evidence="14" id="KW-0175">Coiled coil</keyword>
<accession>A0A085MKQ1</accession>
<evidence type="ECO:0000256" key="15">
    <source>
        <dbReference type="SAM" id="MobiDB-lite"/>
    </source>
</evidence>
<dbReference type="InterPro" id="IPR001849">
    <property type="entry name" value="PH_domain"/>
</dbReference>
<proteinExistence type="inferred from homology"/>
<dbReference type="Proteomes" id="UP000030764">
    <property type="component" value="Unassembled WGS sequence"/>
</dbReference>
<feature type="coiled-coil region" evidence="14">
    <location>
        <begin position="813"/>
        <end position="840"/>
    </location>
</feature>
<evidence type="ECO:0000256" key="11">
    <source>
        <dbReference type="ARBA" id="ARBA00044702"/>
    </source>
</evidence>
<keyword evidence="5 16" id="KW-1133">Transmembrane helix</keyword>
<dbReference type="InterPro" id="IPR025969">
    <property type="entry name" value="ABA_GPCR_dom"/>
</dbReference>
<dbReference type="CDD" id="cd13286">
    <property type="entry name" value="PH_OPR5_ORP8"/>
    <property type="match status" value="1"/>
</dbReference>
<keyword evidence="6 13" id="KW-0445">Lipid transport</keyword>
<feature type="transmembrane region" description="Helical" evidence="16">
    <location>
        <begin position="977"/>
        <end position="996"/>
    </location>
</feature>
<evidence type="ECO:0000256" key="2">
    <source>
        <dbReference type="ARBA" id="ARBA00009478"/>
    </source>
</evidence>
<keyword evidence="19" id="KW-1185">Reference proteome</keyword>
<dbReference type="FunFam" id="2.40.160.120:FF:000004">
    <property type="entry name" value="Oxysterol-binding protein"/>
    <property type="match status" value="1"/>
</dbReference>
<gene>
    <name evidence="18" type="ORF">M513_01467</name>
</gene>
<dbReference type="PROSITE" id="PS01013">
    <property type="entry name" value="OSBP"/>
    <property type="match status" value="1"/>
</dbReference>
<feature type="non-terminal residue" evidence="18">
    <location>
        <position position="1"/>
    </location>
</feature>
<dbReference type="Pfam" id="PF00169">
    <property type="entry name" value="PH"/>
    <property type="match status" value="1"/>
</dbReference>
<name>A0A085MKQ1_9BILA</name>
<dbReference type="SUPFAM" id="SSF144000">
    <property type="entry name" value="Oxysterol-binding protein-like"/>
    <property type="match status" value="1"/>
</dbReference>
<keyword evidence="7" id="KW-0446">Lipid-binding</keyword>
<evidence type="ECO:0000256" key="1">
    <source>
        <dbReference type="ARBA" id="ARBA00004141"/>
    </source>
</evidence>
<dbReference type="Gene3D" id="2.40.160.120">
    <property type="match status" value="1"/>
</dbReference>
<feature type="transmembrane region" description="Helical" evidence="16">
    <location>
        <begin position="939"/>
        <end position="957"/>
    </location>
</feature>
<comment type="catalytic activity">
    <reaction evidence="9">
        <text>iodide(out) = iodide(in)</text>
        <dbReference type="Rhea" id="RHEA:66324"/>
        <dbReference type="ChEBI" id="CHEBI:16382"/>
    </reaction>
</comment>
<dbReference type="InterPro" id="IPR000648">
    <property type="entry name" value="Oxysterol-bd"/>
</dbReference>
<dbReference type="FunFam" id="1.10.287.2720:FF:000002">
    <property type="entry name" value="Oxysterol-binding protein"/>
    <property type="match status" value="1"/>
</dbReference>
<dbReference type="Gene3D" id="1.10.287.2720">
    <property type="match status" value="1"/>
</dbReference>
<comment type="similarity">
    <text evidence="12">Belongs to the OSBP family.</text>
</comment>
<dbReference type="FunFam" id="2.30.29.30:FF:000030">
    <property type="entry name" value="Oxysterol-binding protein"/>
    <property type="match status" value="1"/>
</dbReference>
<dbReference type="Pfam" id="PF12537">
    <property type="entry name" value="GPHR_N"/>
    <property type="match status" value="1"/>
</dbReference>
<feature type="region of interest" description="Disordered" evidence="15">
    <location>
        <begin position="774"/>
        <end position="797"/>
    </location>
</feature>
<feature type="domain" description="PH" evidence="17">
    <location>
        <begin position="171"/>
        <end position="291"/>
    </location>
</feature>
<evidence type="ECO:0000256" key="3">
    <source>
        <dbReference type="ARBA" id="ARBA00022448"/>
    </source>
</evidence>
<dbReference type="GO" id="GO:0006869">
    <property type="term" value="P:lipid transport"/>
    <property type="evidence" value="ECO:0007669"/>
    <property type="project" value="UniProtKB-KW"/>
</dbReference>
<dbReference type="Pfam" id="PF12430">
    <property type="entry name" value="ABA_GPCR"/>
    <property type="match status" value="1"/>
</dbReference>
<dbReference type="InterPro" id="IPR015672">
    <property type="entry name" value="GPHR/GTG"/>
</dbReference>
<evidence type="ECO:0000256" key="7">
    <source>
        <dbReference type="ARBA" id="ARBA00023121"/>
    </source>
</evidence>
<evidence type="ECO:0000256" key="16">
    <source>
        <dbReference type="SAM" id="Phobius"/>
    </source>
</evidence>
<feature type="transmembrane region" description="Helical" evidence="16">
    <location>
        <begin position="61"/>
        <end position="81"/>
    </location>
</feature>
<dbReference type="Gene3D" id="2.30.29.30">
    <property type="entry name" value="Pleckstrin-homology domain (PH domain)/Phosphotyrosine-binding domain (PTB)"/>
    <property type="match status" value="1"/>
</dbReference>
<organism evidence="18 19">
    <name type="scientific">Trichuris suis</name>
    <name type="common">pig whipworm</name>
    <dbReference type="NCBI Taxonomy" id="68888"/>
    <lineage>
        <taxon>Eukaryota</taxon>
        <taxon>Metazoa</taxon>
        <taxon>Ecdysozoa</taxon>
        <taxon>Nematoda</taxon>
        <taxon>Enoplea</taxon>
        <taxon>Dorylaimia</taxon>
        <taxon>Trichinellida</taxon>
        <taxon>Trichuridae</taxon>
        <taxon>Trichuris</taxon>
    </lineage>
</organism>
<dbReference type="InterPro" id="IPR022535">
    <property type="entry name" value="Golgi_pH-regulator_cons_dom"/>
</dbReference>
<sequence length="1314" mass="149290">FETLRKSYSCGQELPSRFLRVTFSTLCSCCFNSFSTALTSVKKHALNGCLLKIGRRVLLCLWYLCVFARLLEFFVFNFWLIATASAVPMQSCLQYVTRPELEQQASLCNVHSDVQAMKLSPFMELSDSGSVASSSVSAGRRKVYKKRKQEYHQEKKRIAYELMQTLKDPTVVIIADWLKIRGTLRKWMRVFCVLKPGLFIVYKNEKTDKLGHWIGTVLLSSCELIERPSKKGGFCFKLYHAMDQSIWASRGPRGESFGAVTQPLPTSHLICRAPSEESGRCWMDGLELALKCNRLLLRTLSRQLNKENPDLDEITNEEKNISDSLVTLDTPSELEEDVERAIRETPYVPAPPEVFGEFGGLEQVEEVADENKSLLWALMKQVRPGMDLSKVVLPTFVLEPRSFLEKLADYYYHSDLLTEAIRENDPYKRIQLVLKFYLSGFYKKPKGLKKPYNPVLGEMFRCYWHSPETGSKTFYIAEQVSHHPPVSAFFVTNRKAGFNIAGSILAKSKFYGNSLSAILCGNAKITLLSRGESYVVTLPYAHCKGLLIGTLTFQLGGSVCITCDRTSYSAELEFKLRPFLGGTETINSVVGKVKLGKETLADINGRWDSSIHFTDRETGETSVLWAATEEVIQQRLQRFDVDFQHQSPFESQKLWMAVSEAIRASDQTKATEEKTKIEDAQRQRARELASLGEAYEPHVFEFDSLSGQWLYRHAEYDVMIDPILLCCSYRPWDSQNDVVQYESNFVIKTQSHHKTPIVKTGSLSSVHSPNYNTMGASKEWSEEEESASEQSQETEKATAATLRRFPIGKKDGMETLQEAVMEITKRLTSIELKLDALSRRSEQRRIVLTDPFTIVVLLMLSLFLIFFAAIHYDGLIVLGGQAVFFSLGNWYCRHILSVNDETDSRQCEIYFSGTFSLCCNLLLLVIFEILGVLSRNSRLFFWKATLYAVAAMLLFFIPKTVAQLAIRKLRFTNRTFANGLLSFIWLSTMYFSWKVLGPLPVTRGETSIWSIENIVSRVGVIGVLIVAALAGFGAISCLYTSLPCFAQKVPEDYPDKVERQIGKTIEMIAAKKFGTFSAGSINERYRTTQGFLNLLGMGTTSAAEKEAFEEVKSLEAFNERLFMELADINAINQRKEYARTFRGKYFLVLGYLLSLLSVWKIFSSIINIVFDRYGTVDPVTRVIGIAVHYMGFDFDVKIWSQHFSFVFVGCLSLSSVRSLLVSFAKLFSIVNPGRLSKISVLLTAEVMGMYLLSTVLLVRMSMPPEYRWIITEVFGDLAYPFYQRWFDEIFILSAIASIVFFAIVRKKYDFNKCE</sequence>
<dbReference type="GO" id="GO:0016020">
    <property type="term" value="C:membrane"/>
    <property type="evidence" value="ECO:0007669"/>
    <property type="project" value="UniProtKB-SubCell"/>
</dbReference>
<feature type="transmembrane region" description="Helical" evidence="16">
    <location>
        <begin position="913"/>
        <end position="933"/>
    </location>
</feature>
<evidence type="ECO:0000256" key="5">
    <source>
        <dbReference type="ARBA" id="ARBA00022989"/>
    </source>
</evidence>
<evidence type="ECO:0000256" key="8">
    <source>
        <dbReference type="ARBA" id="ARBA00023136"/>
    </source>
</evidence>
<feature type="transmembrane region" description="Helical" evidence="16">
    <location>
        <begin position="1016"/>
        <end position="1039"/>
    </location>
</feature>
<feature type="transmembrane region" description="Helical" evidence="16">
    <location>
        <begin position="1285"/>
        <end position="1304"/>
    </location>
</feature>
<evidence type="ECO:0000313" key="18">
    <source>
        <dbReference type="EMBL" id="KFD57797.1"/>
    </source>
</evidence>
<evidence type="ECO:0000259" key="17">
    <source>
        <dbReference type="PROSITE" id="PS50003"/>
    </source>
</evidence>
<evidence type="ECO:0000256" key="14">
    <source>
        <dbReference type="SAM" id="Coils"/>
    </source>
</evidence>
<dbReference type="SMART" id="SM00233">
    <property type="entry name" value="PH"/>
    <property type="match status" value="1"/>
</dbReference>
<dbReference type="PROSITE" id="PS50003">
    <property type="entry name" value="PH_DOMAIN"/>
    <property type="match status" value="1"/>
</dbReference>
<keyword evidence="3 13" id="KW-0813">Transport</keyword>